<dbReference type="eggNOG" id="arCOG01301">
    <property type="taxonomic scope" value="Archaea"/>
</dbReference>
<comment type="caution">
    <text evidence="4">The sequence shown here is derived from an EMBL/GenBank/DDBJ whole genome shotgun (WGS) entry which is preliminary data.</text>
</comment>
<organism evidence="4 5">
    <name type="scientific">Haloarcula japonica (strain ATCC 49778 / DSM 6131 / JCM 7785 / NBRC 101032 / NCIMB 13157 / TR-1)</name>
    <dbReference type="NCBI Taxonomy" id="1227453"/>
    <lineage>
        <taxon>Archaea</taxon>
        <taxon>Methanobacteriati</taxon>
        <taxon>Methanobacteriota</taxon>
        <taxon>Stenosarchaea group</taxon>
        <taxon>Halobacteria</taxon>
        <taxon>Halobacteriales</taxon>
        <taxon>Haloarculaceae</taxon>
        <taxon>Haloarcula</taxon>
    </lineage>
</organism>
<accession>M0L168</accession>
<evidence type="ECO:0000313" key="4">
    <source>
        <dbReference type="EMBL" id="EMA27291.1"/>
    </source>
</evidence>
<sequence>MVTVGNRTGTTFDRDVIIVGGGPAGCAAGVFTARADLDTAIYDRGRSSLKRCAYLENYLGFPAGIDVETLYDRIHDHAETAGCTVVSELVESLDRTDDGDGFVVETQDGETATTRRIVAATRYDGEYMRGLDDDATMFETYEHDGEERETFDREYADADGTTPIPGLYVASPSEAADMQAIIAAGRGARVARQVIADTRIDDGWWEAVADGVDWVRREAELNDEWTERATWVEYFDDRYAEDAPVEPNSDRFQRVREAVIDERRSSYITPEEKADRTETGQEALAGYLDPAAVVSGLDQAAVLDAIDDETIQDYLGSSDGRAEVSE</sequence>
<proteinExistence type="predicted"/>
<feature type="domain" description="FAD/NAD(P)-binding" evidence="3">
    <location>
        <begin position="15"/>
        <end position="121"/>
    </location>
</feature>
<dbReference type="PRINTS" id="PR00469">
    <property type="entry name" value="PNDRDTASEII"/>
</dbReference>
<dbReference type="InterPro" id="IPR036188">
    <property type="entry name" value="FAD/NAD-bd_sf"/>
</dbReference>
<keyword evidence="1" id="KW-0285">Flavoprotein</keyword>
<dbReference type="RefSeq" id="WP_004594881.1">
    <property type="nucleotide sequence ID" value="NZ_AOLY01000043.1"/>
</dbReference>
<evidence type="ECO:0000313" key="5">
    <source>
        <dbReference type="Proteomes" id="UP000011524"/>
    </source>
</evidence>
<dbReference type="OrthoDB" id="214187at2157"/>
<dbReference type="GO" id="GO:0016491">
    <property type="term" value="F:oxidoreductase activity"/>
    <property type="evidence" value="ECO:0007669"/>
    <property type="project" value="UniProtKB-KW"/>
</dbReference>
<evidence type="ECO:0000256" key="2">
    <source>
        <dbReference type="ARBA" id="ARBA00023002"/>
    </source>
</evidence>
<evidence type="ECO:0000256" key="1">
    <source>
        <dbReference type="ARBA" id="ARBA00022630"/>
    </source>
</evidence>
<dbReference type="Gene3D" id="3.50.50.60">
    <property type="entry name" value="FAD/NAD(P)-binding domain"/>
    <property type="match status" value="1"/>
</dbReference>
<reference evidence="4 5" key="1">
    <citation type="journal article" date="2014" name="PLoS Genet.">
        <title>Phylogenetically driven sequencing of extremely halophilic archaea reveals strategies for static and dynamic osmo-response.</title>
        <authorList>
            <person name="Becker E.A."/>
            <person name="Seitzer P.M."/>
            <person name="Tritt A."/>
            <person name="Larsen D."/>
            <person name="Krusor M."/>
            <person name="Yao A.I."/>
            <person name="Wu D."/>
            <person name="Madern D."/>
            <person name="Eisen J.A."/>
            <person name="Darling A.E."/>
            <person name="Facciotti M.T."/>
        </authorList>
    </citation>
    <scope>NUCLEOTIDE SEQUENCE [LARGE SCALE GENOMIC DNA]</scope>
    <source>
        <strain evidence="5">ATCC 49778 / DSM 6131 / JCM 7785 / NBRC 101032 / NCIMB 13157 / TR-1</strain>
    </source>
</reference>
<evidence type="ECO:0000259" key="3">
    <source>
        <dbReference type="Pfam" id="PF07992"/>
    </source>
</evidence>
<dbReference type="PATRIC" id="fig|1227453.3.peg.3993"/>
<dbReference type="STRING" id="1227453.C444_20301"/>
<dbReference type="SUPFAM" id="SSF51905">
    <property type="entry name" value="FAD/NAD(P)-binding domain"/>
    <property type="match status" value="1"/>
</dbReference>
<dbReference type="Proteomes" id="UP000011524">
    <property type="component" value="Unassembled WGS sequence"/>
</dbReference>
<dbReference type="EMBL" id="AOLY01000043">
    <property type="protein sequence ID" value="EMA27291.1"/>
    <property type="molecule type" value="Genomic_DNA"/>
</dbReference>
<name>M0L168_HALJT</name>
<dbReference type="InterPro" id="IPR050097">
    <property type="entry name" value="Ferredoxin-NADP_redctase_2"/>
</dbReference>
<protein>
    <submittedName>
        <fullName evidence="4">Thioredoxin reductase</fullName>
    </submittedName>
</protein>
<dbReference type="InterPro" id="IPR023753">
    <property type="entry name" value="FAD/NAD-binding_dom"/>
</dbReference>
<keyword evidence="5" id="KW-1185">Reference proteome</keyword>
<gene>
    <name evidence="4" type="ORF">C444_20301</name>
</gene>
<keyword evidence="2" id="KW-0560">Oxidoreductase</keyword>
<dbReference type="PANTHER" id="PTHR48105">
    <property type="entry name" value="THIOREDOXIN REDUCTASE 1-RELATED-RELATED"/>
    <property type="match status" value="1"/>
</dbReference>
<dbReference type="AlphaFoldDB" id="M0L168"/>
<dbReference type="Pfam" id="PF07992">
    <property type="entry name" value="Pyr_redox_2"/>
    <property type="match status" value="1"/>
</dbReference>